<feature type="region of interest" description="Disordered" evidence="1">
    <location>
        <begin position="171"/>
        <end position="205"/>
    </location>
</feature>
<feature type="region of interest" description="Disordered" evidence="1">
    <location>
        <begin position="46"/>
        <end position="82"/>
    </location>
</feature>
<dbReference type="GO" id="GO:0006270">
    <property type="term" value="P:DNA replication initiation"/>
    <property type="evidence" value="ECO:0007669"/>
    <property type="project" value="TreeGrafter"/>
</dbReference>
<dbReference type="GO" id="GO:0003682">
    <property type="term" value="F:chromatin binding"/>
    <property type="evidence" value="ECO:0007669"/>
    <property type="project" value="TreeGrafter"/>
</dbReference>
<proteinExistence type="predicted"/>
<dbReference type="Proteomes" id="UP000219799">
    <property type="component" value="Chromosome 12"/>
</dbReference>
<feature type="region of interest" description="Disordered" evidence="1">
    <location>
        <begin position="1"/>
        <end position="23"/>
    </location>
</feature>
<protein>
    <recommendedName>
        <fullName evidence="4">Nucleolar complex-associated protein 3 N-terminal domain-containing protein</fullName>
    </recommendedName>
</protein>
<dbReference type="PANTHER" id="PTHR14428:SF5">
    <property type="entry name" value="NUCLEOLAR COMPLEX PROTEIN 3 HOMOLOG"/>
    <property type="match status" value="1"/>
</dbReference>
<dbReference type="VEuPathDB" id="PlasmoDB:PmUG01_12050100"/>
<feature type="compositionally biased region" description="Low complexity" evidence="1">
    <location>
        <begin position="177"/>
        <end position="200"/>
    </location>
</feature>
<evidence type="ECO:0000313" key="2">
    <source>
        <dbReference type="EMBL" id="SBT80273.1"/>
    </source>
</evidence>
<dbReference type="AlphaFoldDB" id="A0A1C3L176"/>
<feature type="compositionally biased region" description="Basic residues" evidence="1">
    <location>
        <begin position="1"/>
        <end position="10"/>
    </location>
</feature>
<dbReference type="PANTHER" id="PTHR14428">
    <property type="entry name" value="NUCLEOLAR COMPLEX PROTEIN 3"/>
    <property type="match status" value="1"/>
</dbReference>
<evidence type="ECO:0000256" key="1">
    <source>
        <dbReference type="SAM" id="MobiDB-lite"/>
    </source>
</evidence>
<sequence>MLAKMKLKKKKNEEDEMGKSELGVRTFNIEVSEKIRRENFNLPKIKRNGMLTYEDNNDDDNDNDDDEIGNRTEEQKKRKSKKIEREKLKLRKMLDKIKKKKKEKIVKSPIEEEMLKISNKMKHLHDIKNEIATISNSIIGDQNLNIDKMNLLFYIFNESLKRKKELSKNWDHNRCDNNSSSGNSNSNSNSNINSKSKISNMRNDNNTSGSIAVKKKIKYYEHINLLSCISICTVLKYITPSYKILKTDYQKNDKSGNTKFNNHNSCNGLMINYNKKSYMQGNSYSNIVQNVNMLEKNTVKYFKDFCVILKGNIRDNITVYVNLLCDIVTVNLNLSKDEKLFEYLLLYSNIRTYSMKKYNRTQVKNKKMKGKHKINCDILCMKCLNTVKEIIDNDNNLSITLYLIDHFVNIFFKKEKYISPNLLKIFSKICIGEKKMNAKLYSMDDIGNAENNEMNKELRIKTNISGELKIMEKNIEKILDQLFLVYLCILREYNKYSTPLVKNVLHAISYYALYVNKILMDDVFKEIKSLATANSNNITRSGNSGCFGVNVVSGVSGNSNSRDNRKIVPSCLILTSIHIFLETLNKVNDSIYIDCSWIAVSLLNLLESAIPFLHSGSAYFLLEQRNFMYNSFQDCSKFSRYLPSAKEDHTVTNGKGQISANRLNENNCLENKWNKEIGREEKYNFCSELLYCIDLLLKTKNFTYNYNNFKSTNNQLLSRIVYQLCTISLHADYVISFSILKLVQNILIKYPLVKPVVEKEGTVIFLMNDTLSTFFQNTLFHSCFFNDISSLAMDISLNDSNEEYTTTLQNYIHQNKSDIQNKIINLNCNLNEQKIIKRENFEKYDPYDVFYKNTQKHFRGLCQADIGKNFKNVYMDDKFFLSRKSPSAGVTLDTNASISVNQLPPYMLTAIDFIEIVFSPYEELIKYFQKEQGEKENIHHFDNAHTKGYPNSVKSYNDQKHNRMYRKTKGKNIHKKKGRRRIYNTAKTVPRIHILSILEYLQKNCSKPIV</sequence>
<dbReference type="InterPro" id="IPR016903">
    <property type="entry name" value="Nucleolar_cplx-assoc_3"/>
</dbReference>
<name>A0A1C3L176_PLAMA</name>
<gene>
    <name evidence="2" type="primary">PmlGA01_120043900</name>
    <name evidence="2" type="ORF">PMLGA01_120043900</name>
</gene>
<reference evidence="2 3" key="1">
    <citation type="submission" date="2016-06" db="EMBL/GenBank/DDBJ databases">
        <authorList>
            <consortium name="Pathogen Informatics"/>
        </authorList>
    </citation>
    <scope>NUCLEOTIDE SEQUENCE [LARGE SCALE GENOMIC DNA]</scope>
    <source>
        <strain evidence="2">PmlGA01</strain>
    </source>
</reference>
<feature type="compositionally biased region" description="Acidic residues" evidence="1">
    <location>
        <begin position="55"/>
        <end position="67"/>
    </location>
</feature>
<dbReference type="GO" id="GO:0005730">
    <property type="term" value="C:nucleolus"/>
    <property type="evidence" value="ECO:0007669"/>
    <property type="project" value="TreeGrafter"/>
</dbReference>
<organism evidence="2 3">
    <name type="scientific">Plasmodium malariae</name>
    <dbReference type="NCBI Taxonomy" id="5858"/>
    <lineage>
        <taxon>Eukaryota</taxon>
        <taxon>Sar</taxon>
        <taxon>Alveolata</taxon>
        <taxon>Apicomplexa</taxon>
        <taxon>Aconoidasida</taxon>
        <taxon>Haemosporida</taxon>
        <taxon>Plasmodiidae</taxon>
        <taxon>Plasmodium</taxon>
        <taxon>Plasmodium (Plasmodium)</taxon>
    </lineage>
</organism>
<evidence type="ECO:0000313" key="3">
    <source>
        <dbReference type="Proteomes" id="UP000219799"/>
    </source>
</evidence>
<dbReference type="EMBL" id="LT594500">
    <property type="protein sequence ID" value="SBT80273.1"/>
    <property type="molecule type" value="Genomic_DNA"/>
</dbReference>
<accession>A0A1C3L176</accession>
<evidence type="ECO:0008006" key="4">
    <source>
        <dbReference type="Google" id="ProtNLM"/>
    </source>
</evidence>